<dbReference type="PANTHER" id="PTHR43537:SF5">
    <property type="entry name" value="UXU OPERON TRANSCRIPTIONAL REGULATOR"/>
    <property type="match status" value="1"/>
</dbReference>
<feature type="region of interest" description="Disordered" evidence="4">
    <location>
        <begin position="1"/>
        <end position="31"/>
    </location>
</feature>
<dbReference type="GO" id="GO:0003677">
    <property type="term" value="F:DNA binding"/>
    <property type="evidence" value="ECO:0007669"/>
    <property type="project" value="UniProtKB-KW"/>
</dbReference>
<dbReference type="GO" id="GO:0003700">
    <property type="term" value="F:DNA-binding transcription factor activity"/>
    <property type="evidence" value="ECO:0007669"/>
    <property type="project" value="InterPro"/>
</dbReference>
<dbReference type="SMART" id="SM00895">
    <property type="entry name" value="FCD"/>
    <property type="match status" value="1"/>
</dbReference>
<protein>
    <submittedName>
        <fullName evidence="6">GntR family transcriptional regulator</fullName>
    </submittedName>
</protein>
<evidence type="ECO:0000313" key="6">
    <source>
        <dbReference type="EMBL" id="TGB14089.1"/>
    </source>
</evidence>
<dbReference type="SMART" id="SM00345">
    <property type="entry name" value="HTH_GNTR"/>
    <property type="match status" value="1"/>
</dbReference>
<dbReference type="Pfam" id="PF00392">
    <property type="entry name" value="GntR"/>
    <property type="match status" value="1"/>
</dbReference>
<dbReference type="PANTHER" id="PTHR43537">
    <property type="entry name" value="TRANSCRIPTIONAL REGULATOR, GNTR FAMILY"/>
    <property type="match status" value="1"/>
</dbReference>
<dbReference type="SUPFAM" id="SSF46785">
    <property type="entry name" value="Winged helix' DNA-binding domain"/>
    <property type="match status" value="1"/>
</dbReference>
<dbReference type="InterPro" id="IPR036388">
    <property type="entry name" value="WH-like_DNA-bd_sf"/>
</dbReference>
<evidence type="ECO:0000256" key="4">
    <source>
        <dbReference type="SAM" id="MobiDB-lite"/>
    </source>
</evidence>
<evidence type="ECO:0000256" key="2">
    <source>
        <dbReference type="ARBA" id="ARBA00023125"/>
    </source>
</evidence>
<dbReference type="OrthoDB" id="5243844at2"/>
<sequence>MVAVRSSAESSDESSDELRDELRDGVEASSTPAGIAHALRNDLLEGAFEPGTRLTEESLSARFRCGRHSVRAGLQTLVAEGLLEHQRNKGIVVPAVTAERIDDMCSYRSVLELGALRLALTHGSDFSEVDEAVGRLESLTAETSWRHAVEAHSAVHTKIVEAGGNARLVAAHRACQNELNCMLATIRADFSAPRLAMMHRHLLTQLRVGGEVALRALEDDLELGGRAAMHLALRRRRGVPVHIP</sequence>
<keyword evidence="7" id="KW-1185">Reference proteome</keyword>
<dbReference type="InterPro" id="IPR000524">
    <property type="entry name" value="Tscrpt_reg_HTH_GntR"/>
</dbReference>
<keyword evidence="1" id="KW-0805">Transcription regulation</keyword>
<dbReference type="Gene3D" id="1.10.10.10">
    <property type="entry name" value="Winged helix-like DNA-binding domain superfamily/Winged helix DNA-binding domain"/>
    <property type="match status" value="1"/>
</dbReference>
<feature type="compositionally biased region" description="Basic and acidic residues" evidence="4">
    <location>
        <begin position="16"/>
        <end position="26"/>
    </location>
</feature>
<dbReference type="InterPro" id="IPR011711">
    <property type="entry name" value="GntR_C"/>
</dbReference>
<gene>
    <name evidence="6" type="ORF">E4099_08855</name>
</gene>
<name>A0A4Z0HC39_9ACTN</name>
<accession>A0A4Z0HC39</accession>
<keyword evidence="3" id="KW-0804">Transcription</keyword>
<dbReference type="AlphaFoldDB" id="A0A4Z0HC39"/>
<dbReference type="EMBL" id="SRID01000055">
    <property type="protein sequence ID" value="TGB14089.1"/>
    <property type="molecule type" value="Genomic_DNA"/>
</dbReference>
<evidence type="ECO:0000259" key="5">
    <source>
        <dbReference type="PROSITE" id="PS50949"/>
    </source>
</evidence>
<evidence type="ECO:0000313" key="7">
    <source>
        <dbReference type="Proteomes" id="UP000297948"/>
    </source>
</evidence>
<dbReference type="Proteomes" id="UP000297948">
    <property type="component" value="Unassembled WGS sequence"/>
</dbReference>
<keyword evidence="2" id="KW-0238">DNA-binding</keyword>
<reference evidence="6 7" key="1">
    <citation type="submission" date="2019-03" db="EMBL/GenBank/DDBJ databases">
        <authorList>
            <person name="Gonzalez-Pimentel J.L."/>
        </authorList>
    </citation>
    <scope>NUCLEOTIDE SEQUENCE [LARGE SCALE GENOMIC DNA]</scope>
    <source>
        <strain evidence="6 7">JCM 31289</strain>
    </source>
</reference>
<proteinExistence type="predicted"/>
<dbReference type="InterPro" id="IPR036390">
    <property type="entry name" value="WH_DNA-bd_sf"/>
</dbReference>
<dbReference type="PROSITE" id="PS50949">
    <property type="entry name" value="HTH_GNTR"/>
    <property type="match status" value="1"/>
</dbReference>
<evidence type="ECO:0000256" key="1">
    <source>
        <dbReference type="ARBA" id="ARBA00023015"/>
    </source>
</evidence>
<dbReference type="Gene3D" id="1.20.120.530">
    <property type="entry name" value="GntR ligand-binding domain-like"/>
    <property type="match status" value="1"/>
</dbReference>
<dbReference type="SUPFAM" id="SSF48008">
    <property type="entry name" value="GntR ligand-binding domain-like"/>
    <property type="match status" value="1"/>
</dbReference>
<dbReference type="InterPro" id="IPR008920">
    <property type="entry name" value="TF_FadR/GntR_C"/>
</dbReference>
<comment type="caution">
    <text evidence="6">The sequence shown here is derived from an EMBL/GenBank/DDBJ whole genome shotgun (WGS) entry which is preliminary data.</text>
</comment>
<feature type="domain" description="HTH gntR-type" evidence="5">
    <location>
        <begin position="29"/>
        <end position="96"/>
    </location>
</feature>
<dbReference type="Pfam" id="PF07729">
    <property type="entry name" value="FCD"/>
    <property type="match status" value="1"/>
</dbReference>
<organism evidence="6 7">
    <name type="scientific">Streptomyces palmae</name>
    <dbReference type="NCBI Taxonomy" id="1701085"/>
    <lineage>
        <taxon>Bacteria</taxon>
        <taxon>Bacillati</taxon>
        <taxon>Actinomycetota</taxon>
        <taxon>Actinomycetes</taxon>
        <taxon>Kitasatosporales</taxon>
        <taxon>Streptomycetaceae</taxon>
        <taxon>Streptomyces</taxon>
    </lineage>
</organism>
<evidence type="ECO:0000256" key="3">
    <source>
        <dbReference type="ARBA" id="ARBA00023163"/>
    </source>
</evidence>